<evidence type="ECO:0000313" key="3">
    <source>
        <dbReference type="Proteomes" id="UP000656881"/>
    </source>
</evidence>
<protein>
    <submittedName>
        <fullName evidence="2">Uncharacterized protein</fullName>
    </submittedName>
</protein>
<name>A0ABQ2MIG0_9ACTN</name>
<evidence type="ECO:0000256" key="1">
    <source>
        <dbReference type="SAM" id="MobiDB-lite"/>
    </source>
</evidence>
<feature type="region of interest" description="Disordered" evidence="1">
    <location>
        <begin position="1"/>
        <end position="27"/>
    </location>
</feature>
<evidence type="ECO:0000313" key="2">
    <source>
        <dbReference type="EMBL" id="GGO52346.1"/>
    </source>
</evidence>
<comment type="caution">
    <text evidence="2">The sequence shown here is derived from an EMBL/GenBank/DDBJ whole genome shotgun (WGS) entry which is preliminary data.</text>
</comment>
<dbReference type="Proteomes" id="UP000656881">
    <property type="component" value="Unassembled WGS sequence"/>
</dbReference>
<gene>
    <name evidence="2" type="ORF">GCM10012286_57160</name>
</gene>
<reference evidence="3" key="1">
    <citation type="journal article" date="2019" name="Int. J. Syst. Evol. Microbiol.">
        <title>The Global Catalogue of Microorganisms (GCM) 10K type strain sequencing project: providing services to taxonomists for standard genome sequencing and annotation.</title>
        <authorList>
            <consortium name="The Broad Institute Genomics Platform"/>
            <consortium name="The Broad Institute Genome Sequencing Center for Infectious Disease"/>
            <person name="Wu L."/>
            <person name="Ma J."/>
        </authorList>
    </citation>
    <scope>NUCLEOTIDE SEQUENCE [LARGE SCALE GENOMIC DNA]</scope>
    <source>
        <strain evidence="3">CGMCC 4.7349</strain>
    </source>
</reference>
<sequence>MRRSDEAWGEAWRDPSSGQRCGGFSKSQKIKAVKRVETIETVEKI</sequence>
<proteinExistence type="predicted"/>
<dbReference type="EMBL" id="BMNG01000013">
    <property type="protein sequence ID" value="GGO52346.1"/>
    <property type="molecule type" value="Genomic_DNA"/>
</dbReference>
<organism evidence="2 3">
    <name type="scientific">Streptomyces lasiicapitis</name>
    <dbReference type="NCBI Taxonomy" id="1923961"/>
    <lineage>
        <taxon>Bacteria</taxon>
        <taxon>Bacillati</taxon>
        <taxon>Actinomycetota</taxon>
        <taxon>Actinomycetes</taxon>
        <taxon>Kitasatosporales</taxon>
        <taxon>Streptomycetaceae</taxon>
        <taxon>Streptomyces</taxon>
    </lineage>
</organism>
<keyword evidence="3" id="KW-1185">Reference proteome</keyword>
<accession>A0ABQ2MIG0</accession>